<keyword evidence="1" id="KW-0472">Membrane</keyword>
<dbReference type="EMBL" id="SHOA02000001">
    <property type="protein sequence ID" value="TDH70849.1"/>
    <property type="molecule type" value="Genomic_DNA"/>
</dbReference>
<name>A0A976FQQ9_BRELC</name>
<reference evidence="2 3" key="1">
    <citation type="journal article" date="2021" name="Genome Biol.">
        <title>AFLAP: assembly-free linkage analysis pipeline using k-mers from genome sequencing data.</title>
        <authorList>
            <person name="Fletcher K."/>
            <person name="Zhang L."/>
            <person name="Gil J."/>
            <person name="Han R."/>
            <person name="Cavanaugh K."/>
            <person name="Michelmore R."/>
        </authorList>
    </citation>
    <scope>NUCLEOTIDE SEQUENCE [LARGE SCALE GENOMIC DNA]</scope>
    <source>
        <strain evidence="2 3">SF5</strain>
    </source>
</reference>
<feature type="transmembrane region" description="Helical" evidence="1">
    <location>
        <begin position="12"/>
        <end position="35"/>
    </location>
</feature>
<dbReference type="GeneID" id="94345000"/>
<evidence type="ECO:0000313" key="3">
    <source>
        <dbReference type="Proteomes" id="UP000294530"/>
    </source>
</evidence>
<dbReference type="Proteomes" id="UP000294530">
    <property type="component" value="Unassembled WGS sequence"/>
</dbReference>
<dbReference type="KEGG" id="blac:94345000"/>
<proteinExistence type="predicted"/>
<sequence>MILAMFRALAQELLALFGFLCFLFYILLPVLIFVLRSVAIDMPCEWRKWQLHRAQQHELRRLRRRIEILTRRKQAVGKLLKNIDYEGVLILIAIISC</sequence>
<evidence type="ECO:0000256" key="1">
    <source>
        <dbReference type="SAM" id="Phobius"/>
    </source>
</evidence>
<organism evidence="2 3">
    <name type="scientific">Bremia lactucae</name>
    <name type="common">Lettuce downy mildew</name>
    <dbReference type="NCBI Taxonomy" id="4779"/>
    <lineage>
        <taxon>Eukaryota</taxon>
        <taxon>Sar</taxon>
        <taxon>Stramenopiles</taxon>
        <taxon>Oomycota</taxon>
        <taxon>Peronosporomycetes</taxon>
        <taxon>Peronosporales</taxon>
        <taxon>Peronosporaceae</taxon>
        <taxon>Bremia</taxon>
    </lineage>
</organism>
<keyword evidence="1" id="KW-0812">Transmembrane</keyword>
<gene>
    <name evidence="2" type="ORF">CCR75_001225</name>
</gene>
<accession>A0A976FQQ9</accession>
<keyword evidence="3" id="KW-1185">Reference proteome</keyword>
<dbReference type="RefSeq" id="XP_067820348.1">
    <property type="nucleotide sequence ID" value="XM_067959329.1"/>
</dbReference>
<evidence type="ECO:0000313" key="2">
    <source>
        <dbReference type="EMBL" id="TDH70849.1"/>
    </source>
</evidence>
<keyword evidence="1" id="KW-1133">Transmembrane helix</keyword>
<protein>
    <submittedName>
        <fullName evidence="2">Uncharacterized protein</fullName>
    </submittedName>
</protein>
<comment type="caution">
    <text evidence="2">The sequence shown here is derived from an EMBL/GenBank/DDBJ whole genome shotgun (WGS) entry which is preliminary data.</text>
</comment>
<dbReference type="AlphaFoldDB" id="A0A976FQQ9"/>